<evidence type="ECO:0000259" key="5">
    <source>
        <dbReference type="Pfam" id="PF04116"/>
    </source>
</evidence>
<comment type="subcellular location">
    <subcellularLocation>
        <location evidence="1">Membrane</location>
    </subcellularLocation>
</comment>
<feature type="domain" description="Fatty acid hydroxylase" evidence="5">
    <location>
        <begin position="218"/>
        <end position="355"/>
    </location>
</feature>
<dbReference type="AlphaFoldDB" id="A0A9Q3C9D2"/>
<comment type="caution">
    <text evidence="6">The sequence shown here is derived from an EMBL/GenBank/DDBJ whole genome shotgun (WGS) entry which is preliminary data.</text>
</comment>
<organism evidence="6 7">
    <name type="scientific">Austropuccinia psidii MF-1</name>
    <dbReference type="NCBI Taxonomy" id="1389203"/>
    <lineage>
        <taxon>Eukaryota</taxon>
        <taxon>Fungi</taxon>
        <taxon>Dikarya</taxon>
        <taxon>Basidiomycota</taxon>
        <taxon>Pucciniomycotina</taxon>
        <taxon>Pucciniomycetes</taxon>
        <taxon>Pucciniales</taxon>
        <taxon>Sphaerophragmiaceae</taxon>
        <taxon>Austropuccinia</taxon>
    </lineage>
</organism>
<name>A0A9Q3C9D2_9BASI</name>
<dbReference type="GO" id="GO:0016491">
    <property type="term" value="F:oxidoreductase activity"/>
    <property type="evidence" value="ECO:0007669"/>
    <property type="project" value="InterPro"/>
</dbReference>
<dbReference type="InterPro" id="IPR006694">
    <property type="entry name" value="Fatty_acid_hydroxylase"/>
</dbReference>
<keyword evidence="3" id="KW-1133">Transmembrane helix</keyword>
<keyword evidence="2" id="KW-0812">Transmembrane</keyword>
<keyword evidence="7" id="KW-1185">Reference proteome</keyword>
<evidence type="ECO:0000256" key="2">
    <source>
        <dbReference type="ARBA" id="ARBA00022692"/>
    </source>
</evidence>
<evidence type="ECO:0000313" key="6">
    <source>
        <dbReference type="EMBL" id="MBW0478873.1"/>
    </source>
</evidence>
<evidence type="ECO:0000256" key="3">
    <source>
        <dbReference type="ARBA" id="ARBA00022989"/>
    </source>
</evidence>
<keyword evidence="4" id="KW-0472">Membrane</keyword>
<accession>A0A9Q3C9D2</accession>
<dbReference type="Pfam" id="PF04116">
    <property type="entry name" value="FA_hydroxylase"/>
    <property type="match status" value="1"/>
</dbReference>
<reference evidence="6" key="1">
    <citation type="submission" date="2021-03" db="EMBL/GenBank/DDBJ databases">
        <title>Draft genome sequence of rust myrtle Austropuccinia psidii MF-1, a brazilian biotype.</title>
        <authorList>
            <person name="Quecine M.C."/>
            <person name="Pachon D.M.R."/>
            <person name="Bonatelli M.L."/>
            <person name="Correr F.H."/>
            <person name="Franceschini L.M."/>
            <person name="Leite T.F."/>
            <person name="Margarido G.R.A."/>
            <person name="Almeida C.A."/>
            <person name="Ferrarezi J.A."/>
            <person name="Labate C.A."/>
        </authorList>
    </citation>
    <scope>NUCLEOTIDE SEQUENCE</scope>
    <source>
        <strain evidence="6">MF-1</strain>
    </source>
</reference>
<dbReference type="GO" id="GO:0008610">
    <property type="term" value="P:lipid biosynthetic process"/>
    <property type="evidence" value="ECO:0007669"/>
    <property type="project" value="InterPro"/>
</dbReference>
<evidence type="ECO:0000313" key="7">
    <source>
        <dbReference type="Proteomes" id="UP000765509"/>
    </source>
</evidence>
<gene>
    <name evidence="6" type="ORF">O181_018588</name>
</gene>
<protein>
    <recommendedName>
        <fullName evidence="5">Fatty acid hydroxylase domain-containing protein</fullName>
    </recommendedName>
</protein>
<dbReference type="PANTHER" id="PTHR11863">
    <property type="entry name" value="STEROL DESATURASE"/>
    <property type="match status" value="1"/>
</dbReference>
<dbReference type="InterPro" id="IPR050307">
    <property type="entry name" value="Sterol_Desaturase_Related"/>
</dbReference>
<sequence length="376" mass="43463">MHPRPNLIWVNFGARERRSVKFGCSAPRADALIAKNKSKPTFILEAPPQVLSTDFVNSTIMAGIVQQIINATHSIFASDRPLNLNAGPPIANDNLYSEIDFSSLSYVENLWARWYLWFGNPIIATGVMSFILHELCYFGRCIPWFIIGRIRAFDKYKLQPKKSVTIEDQWRCTKYVLWTHFTVEIGQIWGFHPLAEFFGMATHSVPFPSFTTIAYQIALFFVLEDFFHYWAHRALHCGQLYKKIHKLHHEFSAPFGLAAEYAHPLEILILGTGTIGGPILWCLYSKGNLHIITMYIWVALRLFQAVDAHSGYDFPWSLHNILPFWSGADHHDYHHEKFVGCYSTSFRLWDHVFGTNKGYLEHRQKQKLAKLNKKVE</sequence>
<evidence type="ECO:0000256" key="4">
    <source>
        <dbReference type="ARBA" id="ARBA00023136"/>
    </source>
</evidence>
<dbReference type="OrthoDB" id="1658724at2759"/>
<dbReference type="EMBL" id="AVOT02005362">
    <property type="protein sequence ID" value="MBW0478873.1"/>
    <property type="molecule type" value="Genomic_DNA"/>
</dbReference>
<evidence type="ECO:0000256" key="1">
    <source>
        <dbReference type="ARBA" id="ARBA00004370"/>
    </source>
</evidence>
<dbReference type="Proteomes" id="UP000765509">
    <property type="component" value="Unassembled WGS sequence"/>
</dbReference>
<dbReference type="GO" id="GO:0016020">
    <property type="term" value="C:membrane"/>
    <property type="evidence" value="ECO:0007669"/>
    <property type="project" value="UniProtKB-SubCell"/>
</dbReference>
<proteinExistence type="predicted"/>
<dbReference type="GO" id="GO:0005506">
    <property type="term" value="F:iron ion binding"/>
    <property type="evidence" value="ECO:0007669"/>
    <property type="project" value="InterPro"/>
</dbReference>